<comment type="similarity">
    <text evidence="1">Belongs to the MlaE permease family.</text>
</comment>
<name>A0A7X7LXX6_9RHOO</name>
<dbReference type="EMBL" id="JAAYYV010000356">
    <property type="protein sequence ID" value="NLF55267.1"/>
    <property type="molecule type" value="Genomic_DNA"/>
</dbReference>
<dbReference type="PANTHER" id="PTHR30188">
    <property type="entry name" value="ABC TRANSPORTER PERMEASE PROTEIN-RELATED"/>
    <property type="match status" value="1"/>
</dbReference>
<comment type="caution">
    <text evidence="1">Lacks conserved residue(s) required for the propagation of feature annotation.</text>
</comment>
<protein>
    <submittedName>
        <fullName evidence="2">ABC transporter permease</fullName>
    </submittedName>
</protein>
<keyword evidence="1" id="KW-1133">Transmembrane helix</keyword>
<dbReference type="GO" id="GO:0043190">
    <property type="term" value="C:ATP-binding cassette (ABC) transporter complex"/>
    <property type="evidence" value="ECO:0007669"/>
    <property type="project" value="InterPro"/>
</dbReference>
<dbReference type="NCBIfam" id="TIGR00056">
    <property type="entry name" value="MlaE family lipid ABC transporter permease subunit"/>
    <property type="match status" value="1"/>
</dbReference>
<accession>A0A7X7LXX6</accession>
<dbReference type="PANTHER" id="PTHR30188:SF3">
    <property type="entry name" value="ABC TRANSPORTER PERMEASE"/>
    <property type="match status" value="1"/>
</dbReference>
<comment type="subcellular location">
    <subcellularLocation>
        <location evidence="1">Cell inner membrane</location>
        <topology evidence="1">Multi-pass membrane protein</topology>
    </subcellularLocation>
</comment>
<keyword evidence="1" id="KW-0997">Cell inner membrane</keyword>
<keyword evidence="1" id="KW-0472">Membrane</keyword>
<proteinExistence type="inferred from homology"/>
<organism evidence="2 3">
    <name type="scientific">Thauera phenolivorans</name>
    <dbReference type="NCBI Taxonomy" id="1792543"/>
    <lineage>
        <taxon>Bacteria</taxon>
        <taxon>Pseudomonadati</taxon>
        <taxon>Pseudomonadota</taxon>
        <taxon>Betaproteobacteria</taxon>
        <taxon>Rhodocyclales</taxon>
        <taxon>Zoogloeaceae</taxon>
        <taxon>Thauera</taxon>
    </lineage>
</organism>
<dbReference type="Pfam" id="PF02405">
    <property type="entry name" value="MlaE"/>
    <property type="match status" value="1"/>
</dbReference>
<evidence type="ECO:0000313" key="2">
    <source>
        <dbReference type="EMBL" id="NLF55267.1"/>
    </source>
</evidence>
<feature type="transmembrane region" description="Helical" evidence="1">
    <location>
        <begin position="358"/>
        <end position="377"/>
    </location>
</feature>
<dbReference type="GO" id="GO:0005548">
    <property type="term" value="F:phospholipid transporter activity"/>
    <property type="evidence" value="ECO:0007669"/>
    <property type="project" value="TreeGrafter"/>
</dbReference>
<evidence type="ECO:0000313" key="3">
    <source>
        <dbReference type="Proteomes" id="UP000536534"/>
    </source>
</evidence>
<dbReference type="AlphaFoldDB" id="A0A7X7LXX6"/>
<evidence type="ECO:0000256" key="1">
    <source>
        <dbReference type="RuleBase" id="RU362044"/>
    </source>
</evidence>
<keyword evidence="1" id="KW-1003">Cell membrane</keyword>
<feature type="transmembrane region" description="Helical" evidence="1">
    <location>
        <begin position="318"/>
        <end position="338"/>
    </location>
</feature>
<comment type="caution">
    <text evidence="2">The sequence shown here is derived from an EMBL/GenBank/DDBJ whole genome shotgun (WGS) entry which is preliminary data.</text>
</comment>
<dbReference type="InterPro" id="IPR030802">
    <property type="entry name" value="Permease_MalE"/>
</dbReference>
<sequence>MSAARVPGYAELLTAADAPVLQVRGDWTLAHYRPLAEQVEGLRTRLGAGIRIDTEGLGALDTAGARLLHSLLGGERLAALAADAGALSGERRALLRAVAAAMETAVAEPAPPAGSAIGDVLEHVGIAMLTFRQHVVALAGFIGITLESGLRMLLQPRRWRPTALAANLERTALDAVPIVALLTFLVGAVVAFLGATVLANFGASIFTVDLVAYSFLREFGVLLTAIIVAGRTASAFTAQIGSMRANEEIDAIRVLGLDPIDLLVLPRVLALLLALPMLTFVAMVSGIVGGMLVCAVKLDISPVMFLSVVQNNVGLSHFLVGIAKAPIFAFLIAVIGCLEGFRVSGSAQSVGEHTTSAVVQSIFIVIVVDAVAALFCMEMGW</sequence>
<dbReference type="Proteomes" id="UP000536534">
    <property type="component" value="Unassembled WGS sequence"/>
</dbReference>
<feature type="transmembrane region" description="Helical" evidence="1">
    <location>
        <begin position="135"/>
        <end position="154"/>
    </location>
</feature>
<dbReference type="InterPro" id="IPR003453">
    <property type="entry name" value="ABC_MlaE_roteobac"/>
</dbReference>
<gene>
    <name evidence="2" type="ORF">GX576_12885</name>
</gene>
<reference evidence="2 3" key="1">
    <citation type="journal article" date="2020" name="Biotechnol. Biofuels">
        <title>New insights from the biogas microbiome by comprehensive genome-resolved metagenomics of nearly 1600 species originating from multiple anaerobic digesters.</title>
        <authorList>
            <person name="Campanaro S."/>
            <person name="Treu L."/>
            <person name="Rodriguez-R L.M."/>
            <person name="Kovalovszki A."/>
            <person name="Ziels R.M."/>
            <person name="Maus I."/>
            <person name="Zhu X."/>
            <person name="Kougias P.G."/>
            <person name="Basile A."/>
            <person name="Luo G."/>
            <person name="Schluter A."/>
            <person name="Konstantinidis K.T."/>
            <person name="Angelidaki I."/>
        </authorList>
    </citation>
    <scope>NUCLEOTIDE SEQUENCE [LARGE SCALE GENOMIC DNA]</scope>
    <source>
        <strain evidence="2">AS06rmzACSIP_256</strain>
    </source>
</reference>
<feature type="transmembrane region" description="Helical" evidence="1">
    <location>
        <begin position="175"/>
        <end position="199"/>
    </location>
</feature>
<keyword evidence="1" id="KW-0812">Transmembrane</keyword>